<gene>
    <name evidence="7 10" type="primary">glnE</name>
    <name evidence="10" type="ORF">I6N98_17935</name>
</gene>
<dbReference type="GO" id="GO:0000287">
    <property type="term" value="F:magnesium ion binding"/>
    <property type="evidence" value="ECO:0007669"/>
    <property type="project" value="UniProtKB-UniRule"/>
</dbReference>
<dbReference type="InterPro" id="IPR013546">
    <property type="entry name" value="PII_UdlTrfase/GS_AdlTrfase"/>
</dbReference>
<dbReference type="Proteomes" id="UP000596063">
    <property type="component" value="Chromosome"/>
</dbReference>
<keyword evidence="11" id="KW-1185">Reference proteome</keyword>
<dbReference type="PANTHER" id="PTHR30621:SF0">
    <property type="entry name" value="BIFUNCTIONAL GLUTAMINE SYNTHETASE ADENYLYLTRANSFERASE_ADENYLYL-REMOVING ENZYME"/>
    <property type="match status" value="1"/>
</dbReference>
<evidence type="ECO:0000256" key="6">
    <source>
        <dbReference type="ARBA" id="ARBA00023268"/>
    </source>
</evidence>
<proteinExistence type="inferred from homology"/>
<dbReference type="SUPFAM" id="SSF81301">
    <property type="entry name" value="Nucleotidyltransferase"/>
    <property type="match status" value="2"/>
</dbReference>
<evidence type="ECO:0000313" key="11">
    <source>
        <dbReference type="Proteomes" id="UP000596063"/>
    </source>
</evidence>
<evidence type="ECO:0000256" key="5">
    <source>
        <dbReference type="ARBA" id="ARBA00022842"/>
    </source>
</evidence>
<dbReference type="EMBL" id="CP066167">
    <property type="protein sequence ID" value="QQD20230.1"/>
    <property type="molecule type" value="Genomic_DNA"/>
</dbReference>
<feature type="region of interest" description="Adenylyl transferase" evidence="7">
    <location>
        <begin position="444"/>
        <end position="942"/>
    </location>
</feature>
<keyword evidence="4 7" id="KW-0067">ATP-binding</keyword>
<feature type="domain" description="PII-uridylyltransferase/Glutamine-synthetase adenylyltransferase" evidence="9">
    <location>
        <begin position="820"/>
        <end position="918"/>
    </location>
</feature>
<feature type="domain" description="PII-uridylyltransferase/Glutamine-synthetase adenylyltransferase" evidence="9">
    <location>
        <begin position="290"/>
        <end position="428"/>
    </location>
</feature>
<dbReference type="InterPro" id="IPR005190">
    <property type="entry name" value="GlnE_rpt_dom"/>
</dbReference>
<dbReference type="Gene3D" id="3.30.460.10">
    <property type="entry name" value="Beta Polymerase, domain 2"/>
    <property type="match status" value="2"/>
</dbReference>
<comment type="function">
    <text evidence="7">Involved in the regulation of glutamine synthetase GlnA, a key enzyme in the process to assimilate ammonia. When cellular nitrogen levels are high, the C-terminal adenylyl transferase (AT) inactivates GlnA by covalent transfer of an adenylyl group from ATP to specific tyrosine residue of GlnA, thus reducing its activity. Conversely, when nitrogen levels are low, the N-terminal adenylyl removase (AR) activates GlnA by removing the adenylyl group by phosphorolysis, increasing its activity. The regulatory region of GlnE binds the signal transduction protein PII (GlnB) which indicates the nitrogen status of the cell.</text>
</comment>
<organism evidence="10 11">
    <name type="scientific">Spongiibacter nanhainus</name>
    <dbReference type="NCBI Taxonomy" id="2794344"/>
    <lineage>
        <taxon>Bacteria</taxon>
        <taxon>Pseudomonadati</taxon>
        <taxon>Pseudomonadota</taxon>
        <taxon>Gammaproteobacteria</taxon>
        <taxon>Cellvibrionales</taxon>
        <taxon>Spongiibacteraceae</taxon>
        <taxon>Spongiibacter</taxon>
    </lineage>
</organism>
<dbReference type="NCBIfam" id="NF008292">
    <property type="entry name" value="PRK11072.1"/>
    <property type="match status" value="1"/>
</dbReference>
<evidence type="ECO:0000259" key="9">
    <source>
        <dbReference type="Pfam" id="PF08335"/>
    </source>
</evidence>
<feature type="region of interest" description="Adenylyl removase" evidence="7">
    <location>
        <begin position="1"/>
        <end position="433"/>
    </location>
</feature>
<dbReference type="InterPro" id="IPR023057">
    <property type="entry name" value="GlnE"/>
</dbReference>
<dbReference type="GO" id="GO:0005524">
    <property type="term" value="F:ATP binding"/>
    <property type="evidence" value="ECO:0007669"/>
    <property type="project" value="UniProtKB-UniRule"/>
</dbReference>
<keyword evidence="3 7" id="KW-0547">Nucleotide-binding</keyword>
<keyword evidence="6 7" id="KW-0511">Multifunctional enzyme</keyword>
<evidence type="ECO:0000313" key="10">
    <source>
        <dbReference type="EMBL" id="QQD20230.1"/>
    </source>
</evidence>
<dbReference type="Pfam" id="PF03710">
    <property type="entry name" value="GlnE"/>
    <property type="match status" value="2"/>
</dbReference>
<comment type="similarity">
    <text evidence="7">Belongs to the GlnE family.</text>
</comment>
<comment type="catalytic activity">
    <reaction evidence="7">
        <text>[glutamine synthetase]-O(4)-(5'-adenylyl)-L-tyrosine + phosphate = [glutamine synthetase]-L-tyrosine + ADP</text>
        <dbReference type="Rhea" id="RHEA:43716"/>
        <dbReference type="Rhea" id="RHEA-COMP:10660"/>
        <dbReference type="Rhea" id="RHEA-COMP:10661"/>
        <dbReference type="ChEBI" id="CHEBI:43474"/>
        <dbReference type="ChEBI" id="CHEBI:46858"/>
        <dbReference type="ChEBI" id="CHEBI:83624"/>
        <dbReference type="ChEBI" id="CHEBI:456216"/>
        <dbReference type="EC" id="2.7.7.89"/>
    </reaction>
</comment>
<sequence>MERCDDNQRHWYRELSQSDQRPQLLKALGCSQAFTDYCCRIPDALKQLHEAGLLSAPLDYPALLDELQGEASAVADADALAACLRRFRNRHWLRIVWRDLNRLATTAQTVAELSDLAVACIEVALDFHYQAMTEEWGEPRSKDGEPQRMVVIAMGKLGANELNLSSDIDLIFAYPEAGSTEGGRRSVDNQEFFIRLGQRVIKALDALTPDGFVFRVDMRLRPYGQSGPLVVNFDALEEYYQDQGRDWERYAMIKARCIAGDVASGEQLMAVLQPFVFRRYLDFSAVEALRDMKGMIQREVQRRNLEDNIKLGPGGIREIEFIAQCFQLIRGGQEASLQARSLVTVLNELRELEYLPTNAVKELEQANGFLRDVEHAIQAWRDQQTQQLPTDQAARDALAWAMGCPDWQAFSVELARHRDKVAKHFANIVADPDEGSDVEPNTLAHWHTLLDELDHDHVRQQLEEAGFDDGDEAARMLVALLSSAAVQRMQSSGRERLYDFMPLLLEAASEAEHPTQTLLRIIPLIESVLRRTAYLVLLMENRQALGHLVRLCDASPWIARQLAAQPVLLDELLDASSLYSVPDKDGLRSELRQRLLRIAEDDLEAQMEALRYFRLAHVLRVAASEVSGTLPLMKVSDYLTYIAEVVLESVLDIAWHNLTDKHGHFAGIDEARKHFVIVGYGKLGGLELGYGSDLDLVFIHDLPAGLATDGDRPVDGTVFFTRLGQRIIHILTTQTRLGALYEVDMRLRPSGNAGLLVSSFNAYRDYQRGQAWTWEHQALVRARVVAGDELLAEKFTHLRRELICEQPRDAATLKEEVVAMRNKMRDHLLPKGSGGEKVAQFDLKQGLGGIVDIEFMVQYAVLAWSNQHPPLAHYTDNIRILETLQQQDLLPEADALALIDAYKAFRSQSHRLSLQEQKGRVADSELRDERDTVASLWERLMA</sequence>
<dbReference type="Pfam" id="PF08335">
    <property type="entry name" value="GlnD_UR_UTase"/>
    <property type="match status" value="2"/>
</dbReference>
<dbReference type="GO" id="GO:0005829">
    <property type="term" value="C:cytosol"/>
    <property type="evidence" value="ECO:0007669"/>
    <property type="project" value="TreeGrafter"/>
</dbReference>
<evidence type="ECO:0000256" key="4">
    <source>
        <dbReference type="ARBA" id="ARBA00022840"/>
    </source>
</evidence>
<dbReference type="EC" id="2.7.7.89" evidence="7"/>
<dbReference type="SUPFAM" id="SSF81593">
    <property type="entry name" value="Nucleotidyltransferase substrate binding subunit/domain"/>
    <property type="match status" value="2"/>
</dbReference>
<evidence type="ECO:0000256" key="7">
    <source>
        <dbReference type="HAMAP-Rule" id="MF_00802"/>
    </source>
</evidence>
<feature type="domain" description="Glutamate-ammonia ligase adenylyltransferase repeated" evidence="8">
    <location>
        <begin position="23"/>
        <end position="266"/>
    </location>
</feature>
<dbReference type="EC" id="2.7.7.42" evidence="7"/>
<name>A0A7T4R4A8_9GAMM</name>
<dbReference type="PANTHER" id="PTHR30621">
    <property type="entry name" value="GLUTAMINE SYNTHETASE ADENYLYLTRANSFERASE"/>
    <property type="match status" value="1"/>
</dbReference>
<feature type="domain" description="Glutamate-ammonia ligase adenylyltransferase repeated" evidence="8">
    <location>
        <begin position="546"/>
        <end position="796"/>
    </location>
</feature>
<evidence type="ECO:0000259" key="8">
    <source>
        <dbReference type="Pfam" id="PF03710"/>
    </source>
</evidence>
<dbReference type="FunFam" id="3.30.460.10:FF:000009">
    <property type="entry name" value="Bifunctional glutamine synthetase adenylyltransferase/adenylyl-removing enzyme"/>
    <property type="match status" value="2"/>
</dbReference>
<keyword evidence="10" id="KW-0436">Ligase</keyword>
<evidence type="ECO:0000256" key="3">
    <source>
        <dbReference type="ARBA" id="ARBA00022741"/>
    </source>
</evidence>
<dbReference type="CDD" id="cd05401">
    <property type="entry name" value="NT_GlnE_GlnD_like"/>
    <property type="match status" value="2"/>
</dbReference>
<dbReference type="GO" id="GO:0008882">
    <property type="term" value="F:[glutamate-ammonia-ligase] adenylyltransferase activity"/>
    <property type="evidence" value="ECO:0007669"/>
    <property type="project" value="UniProtKB-UniRule"/>
</dbReference>
<keyword evidence="5 7" id="KW-0460">Magnesium</keyword>
<dbReference type="Gene3D" id="1.20.120.330">
    <property type="entry name" value="Nucleotidyltransferases domain 2"/>
    <property type="match status" value="2"/>
</dbReference>
<comment type="cofactor">
    <cofactor evidence="7">
        <name>Mg(2+)</name>
        <dbReference type="ChEBI" id="CHEBI:18420"/>
    </cofactor>
</comment>
<dbReference type="GO" id="GO:0047388">
    <property type="term" value="F:[glutamine synthetase]-adenylyl-L-tyrosine phosphorylase activity"/>
    <property type="evidence" value="ECO:0007669"/>
    <property type="project" value="UniProtKB-EC"/>
</dbReference>
<dbReference type="GO" id="GO:0016874">
    <property type="term" value="F:ligase activity"/>
    <property type="evidence" value="ECO:0007669"/>
    <property type="project" value="UniProtKB-KW"/>
</dbReference>
<dbReference type="InterPro" id="IPR043519">
    <property type="entry name" value="NT_sf"/>
</dbReference>
<accession>A0A7T4R4A8</accession>
<keyword evidence="2 7" id="KW-0548">Nucleotidyltransferase</keyword>
<comment type="catalytic activity">
    <reaction evidence="7">
        <text>[glutamine synthetase]-L-tyrosine + ATP = [glutamine synthetase]-O(4)-(5'-adenylyl)-L-tyrosine + diphosphate</text>
        <dbReference type="Rhea" id="RHEA:18589"/>
        <dbReference type="Rhea" id="RHEA-COMP:10660"/>
        <dbReference type="Rhea" id="RHEA-COMP:10661"/>
        <dbReference type="ChEBI" id="CHEBI:30616"/>
        <dbReference type="ChEBI" id="CHEBI:33019"/>
        <dbReference type="ChEBI" id="CHEBI:46858"/>
        <dbReference type="ChEBI" id="CHEBI:83624"/>
        <dbReference type="EC" id="2.7.7.42"/>
    </reaction>
</comment>
<evidence type="ECO:0000256" key="1">
    <source>
        <dbReference type="ARBA" id="ARBA00022679"/>
    </source>
</evidence>
<dbReference type="HAMAP" id="MF_00802">
    <property type="entry name" value="GlnE"/>
    <property type="match status" value="1"/>
</dbReference>
<dbReference type="Gene3D" id="1.20.120.1510">
    <property type="match status" value="1"/>
</dbReference>
<dbReference type="GO" id="GO:0000820">
    <property type="term" value="P:regulation of glutamine family amino acid metabolic process"/>
    <property type="evidence" value="ECO:0007669"/>
    <property type="project" value="UniProtKB-UniRule"/>
</dbReference>
<evidence type="ECO:0000256" key="2">
    <source>
        <dbReference type="ARBA" id="ARBA00022695"/>
    </source>
</evidence>
<keyword evidence="1 7" id="KW-0808">Transferase</keyword>
<protein>
    <recommendedName>
        <fullName evidence="7">Bifunctional glutamine synthetase adenylyltransferase/adenylyl-removing enzyme</fullName>
    </recommendedName>
    <alternativeName>
        <fullName evidence="7">ATP:glutamine synthetase adenylyltransferase</fullName>
    </alternativeName>
    <alternativeName>
        <fullName evidence="7">ATase</fullName>
    </alternativeName>
    <domain>
        <recommendedName>
            <fullName evidence="7">Glutamine synthetase adenylyl-L-tyrosine phosphorylase</fullName>
            <ecNumber evidence="7">2.7.7.89</ecNumber>
        </recommendedName>
        <alternativeName>
            <fullName evidence="7">Adenylyl removase</fullName>
            <shortName evidence="7">AR</shortName>
            <shortName evidence="7">AT-N</shortName>
        </alternativeName>
    </domain>
    <domain>
        <recommendedName>
            <fullName evidence="7">Glutamine synthetase adenylyl transferase</fullName>
            <ecNumber evidence="7">2.7.7.42</ecNumber>
        </recommendedName>
        <alternativeName>
            <fullName evidence="7">Adenylyl transferase</fullName>
            <shortName evidence="7">AT</shortName>
            <shortName evidence="7">AT-C</shortName>
        </alternativeName>
    </domain>
</protein>
<reference evidence="10 11" key="1">
    <citation type="submission" date="2020-12" db="EMBL/GenBank/DDBJ databases">
        <authorList>
            <person name="Shan Y."/>
        </authorList>
    </citation>
    <scope>NUCLEOTIDE SEQUENCE [LARGE SCALE GENOMIC DNA]</scope>
    <source>
        <strain evidence="11">csc3.9</strain>
    </source>
</reference>
<dbReference type="KEGG" id="snan:I6N98_17935"/>
<dbReference type="AlphaFoldDB" id="A0A7T4R4A8"/>
<dbReference type="FunFam" id="1.20.120.330:FF:000005">
    <property type="entry name" value="Bifunctional glutamine synthetase adenylyltransferase/adenylyl-removing enzyme"/>
    <property type="match status" value="1"/>
</dbReference>